<evidence type="ECO:0000313" key="1">
    <source>
        <dbReference type="EMBL" id="EHQ01565.1"/>
    </source>
</evidence>
<dbReference type="STRING" id="865937.Gilli_0876"/>
<accession>H2BTH9</accession>
<keyword evidence="2" id="KW-1185">Reference proteome</keyword>
<organism evidence="1 2">
    <name type="scientific">Gillisia limnaea (strain DSM 15749 / LMG 21470 / R-8282)</name>
    <dbReference type="NCBI Taxonomy" id="865937"/>
    <lineage>
        <taxon>Bacteria</taxon>
        <taxon>Pseudomonadati</taxon>
        <taxon>Bacteroidota</taxon>
        <taxon>Flavobacteriia</taxon>
        <taxon>Flavobacteriales</taxon>
        <taxon>Flavobacteriaceae</taxon>
        <taxon>Gillisia</taxon>
    </lineage>
</organism>
<gene>
    <name evidence="1" type="ORF">Gilli_0876</name>
</gene>
<proteinExistence type="predicted"/>
<name>H2BTH9_GILLR</name>
<dbReference type="HOGENOM" id="CLU_2034750_0_0_10"/>
<evidence type="ECO:0000313" key="2">
    <source>
        <dbReference type="Proteomes" id="UP000003844"/>
    </source>
</evidence>
<dbReference type="AlphaFoldDB" id="H2BTH9"/>
<reference evidence="2" key="1">
    <citation type="journal article" date="2012" name="Stand. Genomic Sci.">
        <title>Genome sequence of the Antarctic rhodopsins-containing flavobacterium Gillisia limnaea type strain (R-8282(T)).</title>
        <authorList>
            <person name="Riedel T."/>
            <person name="Held B."/>
            <person name="Nolan M."/>
            <person name="Lucas S."/>
            <person name="Lapidus A."/>
            <person name="Tice H."/>
            <person name="Del Rio T.G."/>
            <person name="Cheng J.F."/>
            <person name="Han C."/>
            <person name="Tapia R."/>
            <person name="Goodwin L.A."/>
            <person name="Pitluck S."/>
            <person name="Liolios K."/>
            <person name="Mavromatis K."/>
            <person name="Pagani I."/>
            <person name="Ivanova N."/>
            <person name="Mikhailova N."/>
            <person name="Pati A."/>
            <person name="Chen A."/>
            <person name="Palaniappan K."/>
            <person name="Land M."/>
            <person name="Rohde M."/>
            <person name="Tindall B.J."/>
            <person name="Detter J.C."/>
            <person name="Goker M."/>
            <person name="Bristow J."/>
            <person name="Eisen J.A."/>
            <person name="Markowitz V."/>
            <person name="Hugenholtz P."/>
            <person name="Kyrpides N.C."/>
            <person name="Klenk H.P."/>
            <person name="Woyke T."/>
        </authorList>
    </citation>
    <scope>NUCLEOTIDE SEQUENCE [LARGE SCALE GENOMIC DNA]</scope>
    <source>
        <strain evidence="2">DSM 15749 / LMG 21470 / R-8282</strain>
    </source>
</reference>
<dbReference type="EMBL" id="JH594606">
    <property type="protein sequence ID" value="EHQ01565.1"/>
    <property type="molecule type" value="Genomic_DNA"/>
</dbReference>
<dbReference type="Proteomes" id="UP000003844">
    <property type="component" value="Unassembled WGS sequence"/>
</dbReference>
<sequence>MKYIKYLISFLLIFGLTVNECFIYSPINSTNYHQVSYVNTRKEFGHKSSELHTFGRKILSGKAFIAFISYCNLREVYSTQILTILKLRIELYQNINSMIVQHVFLNKIITSSNQYSSLYIA</sequence>
<protein>
    <submittedName>
        <fullName evidence="1">Uncharacterized protein</fullName>
    </submittedName>
</protein>